<gene>
    <name evidence="3" type="primary">LOC115230224</name>
</gene>
<dbReference type="GO" id="GO:0006013">
    <property type="term" value="P:mannose metabolic process"/>
    <property type="evidence" value="ECO:0007669"/>
    <property type="project" value="InterPro"/>
</dbReference>
<dbReference type="Proteomes" id="UP000515154">
    <property type="component" value="Unplaced"/>
</dbReference>
<proteinExistence type="predicted"/>
<dbReference type="Gene3D" id="2.60.40.1180">
    <property type="entry name" value="Golgi alpha-mannosidase II"/>
    <property type="match status" value="1"/>
</dbReference>
<dbReference type="FunFam" id="2.70.98.30:FF:000002">
    <property type="entry name" value="Alpha-mannosidase"/>
    <property type="match status" value="1"/>
</dbReference>
<dbReference type="GO" id="GO:0000139">
    <property type="term" value="C:Golgi membrane"/>
    <property type="evidence" value="ECO:0007669"/>
    <property type="project" value="TreeGrafter"/>
</dbReference>
<dbReference type="SUPFAM" id="SSF74650">
    <property type="entry name" value="Galactose mutarotase-like"/>
    <property type="match status" value="1"/>
</dbReference>
<dbReference type="KEGG" id="osn:115230224"/>
<sequence length="567" mass="64188">MMEMKRLTTESITFLMMKEKSKYSYSKEKPMFNVDEKREKHFSIPERSVLKISDTPQSVIFYNSLAHKRDTVVSVYVDSPFVIVRDPRGKIIPSQIDLFWTDRDSVSTDVYKVSFVMAIQALGICQYTIEKTHKLSTKKAVPSEITFYNSNMNMEHSSSVFTIKKSPSKPFSLENYYMKAGFSQATGLLQNITFKAEGITHPVSIKFVTYGTRKSSEKSGAYLFLPDGEGREVTIVDPFIRVIQGTVVSEVSVFVENVEHVVRLYNSPGADSLSLDIYNIVDIRDKLNFEMAMRVCSDIKSEDNSFHTDLNGFQMHRRKTYSKLPLQANYYPMPTAMFVENSQKQLNILSGQSLGAAYLKPGEMEVMLDRRLNQDDSRGLGQGVLDNKQTPNKFWLLLEIRKISPLLEMKNQVKPLSLLAHLTSLHLIHPLYVSPRNPDSSNIDLELLPSFSSTLDGSSSGLTCDVHLLNLRTLQNKDDDPSLKFVPQNSAALILHRFSFDCDFPNLGLSCTIGNGKVDLNSLFKDIKLKDIRSTSLSLLYESNSSLSQSHLFIKPNDISAFKITPY</sequence>
<dbReference type="InterPro" id="IPR011682">
    <property type="entry name" value="Glyco_hydro_38_C"/>
</dbReference>
<keyword evidence="2" id="KW-1185">Reference proteome</keyword>
<dbReference type="RefSeq" id="XP_029656300.1">
    <property type="nucleotide sequence ID" value="XM_029800440.2"/>
</dbReference>
<dbReference type="PANTHER" id="PTHR11607:SF3">
    <property type="entry name" value="LYSOSOMAL ALPHA-MANNOSIDASE"/>
    <property type="match status" value="1"/>
</dbReference>
<dbReference type="InterPro" id="IPR050843">
    <property type="entry name" value="Glycosyl_Hydrlase_38"/>
</dbReference>
<organism evidence="2 3">
    <name type="scientific">Octopus sinensis</name>
    <name type="common">East Asian common octopus</name>
    <dbReference type="NCBI Taxonomy" id="2607531"/>
    <lineage>
        <taxon>Eukaryota</taxon>
        <taxon>Metazoa</taxon>
        <taxon>Spiralia</taxon>
        <taxon>Lophotrochozoa</taxon>
        <taxon>Mollusca</taxon>
        <taxon>Cephalopoda</taxon>
        <taxon>Coleoidea</taxon>
        <taxon>Octopodiformes</taxon>
        <taxon>Octopoda</taxon>
        <taxon>Incirrata</taxon>
        <taxon>Octopodidae</taxon>
        <taxon>Octopus</taxon>
    </lineage>
</organism>
<dbReference type="InterPro" id="IPR013780">
    <property type="entry name" value="Glyco_hydro_b"/>
</dbReference>
<protein>
    <submittedName>
        <fullName evidence="3">Alpha-mannosidase 2x-like</fullName>
    </submittedName>
</protein>
<dbReference type="GO" id="GO:0030246">
    <property type="term" value="F:carbohydrate binding"/>
    <property type="evidence" value="ECO:0007669"/>
    <property type="project" value="InterPro"/>
</dbReference>
<dbReference type="GO" id="GO:0006491">
    <property type="term" value="P:N-glycan processing"/>
    <property type="evidence" value="ECO:0007669"/>
    <property type="project" value="TreeGrafter"/>
</dbReference>
<dbReference type="Pfam" id="PF07748">
    <property type="entry name" value="Glyco_hydro_38C"/>
    <property type="match status" value="1"/>
</dbReference>
<dbReference type="PANTHER" id="PTHR11607">
    <property type="entry name" value="ALPHA-MANNOSIDASE"/>
    <property type="match status" value="1"/>
</dbReference>
<evidence type="ECO:0000313" key="3">
    <source>
        <dbReference type="RefSeq" id="XP_029656300.1"/>
    </source>
</evidence>
<evidence type="ECO:0000313" key="2">
    <source>
        <dbReference type="Proteomes" id="UP000515154"/>
    </source>
</evidence>
<dbReference type="GO" id="GO:0004559">
    <property type="term" value="F:alpha-mannosidase activity"/>
    <property type="evidence" value="ECO:0007669"/>
    <property type="project" value="InterPro"/>
</dbReference>
<reference evidence="3" key="1">
    <citation type="submission" date="2025-08" db="UniProtKB">
        <authorList>
            <consortium name="RefSeq"/>
        </authorList>
    </citation>
    <scope>IDENTIFICATION</scope>
</reference>
<accession>A0A6P7U219</accession>
<evidence type="ECO:0000259" key="1">
    <source>
        <dbReference type="Pfam" id="PF07748"/>
    </source>
</evidence>
<dbReference type="AlphaFoldDB" id="A0A6P7U219"/>
<dbReference type="InterPro" id="IPR011013">
    <property type="entry name" value="Gal_mutarotase_sf_dom"/>
</dbReference>
<name>A0A6P7U219_9MOLL</name>
<dbReference type="Gene3D" id="2.70.98.30">
    <property type="entry name" value="Golgi alpha-mannosidase II, domain 4"/>
    <property type="match status" value="1"/>
</dbReference>
<feature type="domain" description="Glycosyl hydrolase family 38 C-terminal" evidence="1">
    <location>
        <begin position="173"/>
        <end position="378"/>
    </location>
</feature>